<gene>
    <name evidence="6" type="ORF">SAMN05216216_11652</name>
</gene>
<evidence type="ECO:0000259" key="5">
    <source>
        <dbReference type="PROSITE" id="PS51194"/>
    </source>
</evidence>
<dbReference type="PANTHER" id="PTHR30580:SF1">
    <property type="entry name" value="COMF OPERON PROTEIN 1"/>
    <property type="match status" value="1"/>
</dbReference>
<keyword evidence="1" id="KW-0547">Nucleotide-binding</keyword>
<evidence type="ECO:0000256" key="3">
    <source>
        <dbReference type="ARBA" id="ARBA00023125"/>
    </source>
</evidence>
<dbReference type="SUPFAM" id="SSF52540">
    <property type="entry name" value="P-loop containing nucleoside triphosphate hydrolases"/>
    <property type="match status" value="1"/>
</dbReference>
<evidence type="ECO:0000313" key="7">
    <source>
        <dbReference type="Proteomes" id="UP000199008"/>
    </source>
</evidence>
<dbReference type="GO" id="GO:0006270">
    <property type="term" value="P:DNA replication initiation"/>
    <property type="evidence" value="ECO:0007669"/>
    <property type="project" value="TreeGrafter"/>
</dbReference>
<keyword evidence="2" id="KW-0067">ATP-binding</keyword>
<sequence length="416" mass="47860">MYFHSKGEVVYKEAGVDIIKNICHRCHNRDRKLFYEFYSELDQHKIKYCLNCIGLGRVDSMTPLAGTETHRRKEKCDYVLNFELTDIQKEASKKVVSAVRERRHLLLHAVTGAGKTEIIFEGIKYAREHGLNVAVVSPRIDVVKEVHLRLGDAFRKSRIDLMFAGVKVKFEHHFTVCTVHQLYNFHDHFDCIIVDEYDAFPLADDKHLLGAIDKAKTADGNIIIMTATPTRKMVKHVGVGNIFQIARRYHGHDLTVPVIHYGNVNKEVQQKKLNGKLKRLLDGIMDANRRVLVFFPEIKMMYEAYPLILKHFEDAETVYSGDGERYSKVERMREGEIKILLTTTILERGVTFKDLDVIVVHTEYFPSDTLIQICGRAGRKPQDPTGNVHFITLYNTHHIQKTVRTIKAFNRGSAVI</sequence>
<reference evidence="7" key="1">
    <citation type="submission" date="2016-10" db="EMBL/GenBank/DDBJ databases">
        <authorList>
            <person name="Varghese N."/>
            <person name="Submissions S."/>
        </authorList>
    </citation>
    <scope>NUCLEOTIDE SEQUENCE [LARGE SCALE GENOMIC DNA]</scope>
    <source>
        <strain evidence="7">CGMCC 1.8895</strain>
    </source>
</reference>
<keyword evidence="3" id="KW-0238">DNA-binding</keyword>
<dbReference type="InterPro" id="IPR006935">
    <property type="entry name" value="Helicase/UvrB_N"/>
</dbReference>
<dbReference type="Pfam" id="PF00271">
    <property type="entry name" value="Helicase_C"/>
    <property type="match status" value="1"/>
</dbReference>
<name>A0A1G9GCQ6_9BACL</name>
<proteinExistence type="predicted"/>
<evidence type="ECO:0000256" key="1">
    <source>
        <dbReference type="ARBA" id="ARBA00022741"/>
    </source>
</evidence>
<organism evidence="6 7">
    <name type="scientific">Lacicoccus qingdaonensis</name>
    <dbReference type="NCBI Taxonomy" id="576118"/>
    <lineage>
        <taxon>Bacteria</taxon>
        <taxon>Bacillati</taxon>
        <taxon>Bacillota</taxon>
        <taxon>Bacilli</taxon>
        <taxon>Bacillales</taxon>
        <taxon>Salinicoccaceae</taxon>
        <taxon>Lacicoccus</taxon>
    </lineage>
</organism>
<feature type="domain" description="Helicase C-terminal" evidence="5">
    <location>
        <begin position="276"/>
        <end position="416"/>
    </location>
</feature>
<evidence type="ECO:0000256" key="2">
    <source>
        <dbReference type="ARBA" id="ARBA00022840"/>
    </source>
</evidence>
<dbReference type="Gene3D" id="3.40.50.300">
    <property type="entry name" value="P-loop containing nucleotide triphosphate hydrolases"/>
    <property type="match status" value="2"/>
</dbReference>
<dbReference type="GO" id="GO:0005524">
    <property type="term" value="F:ATP binding"/>
    <property type="evidence" value="ECO:0007669"/>
    <property type="project" value="UniProtKB-KW"/>
</dbReference>
<dbReference type="PANTHER" id="PTHR30580">
    <property type="entry name" value="PRIMOSOMAL PROTEIN N"/>
    <property type="match status" value="1"/>
</dbReference>
<evidence type="ECO:0000259" key="4">
    <source>
        <dbReference type="PROSITE" id="PS51192"/>
    </source>
</evidence>
<dbReference type="SMART" id="SM00487">
    <property type="entry name" value="DEXDc"/>
    <property type="match status" value="1"/>
</dbReference>
<dbReference type="PROSITE" id="PS51192">
    <property type="entry name" value="HELICASE_ATP_BIND_1"/>
    <property type="match status" value="1"/>
</dbReference>
<dbReference type="GO" id="GO:0003677">
    <property type="term" value="F:DNA binding"/>
    <property type="evidence" value="ECO:0007669"/>
    <property type="project" value="UniProtKB-KW"/>
</dbReference>
<dbReference type="EMBL" id="FNFY01000016">
    <property type="protein sequence ID" value="SDK98420.1"/>
    <property type="molecule type" value="Genomic_DNA"/>
</dbReference>
<dbReference type="InterPro" id="IPR027417">
    <property type="entry name" value="P-loop_NTPase"/>
</dbReference>
<dbReference type="AlphaFoldDB" id="A0A1G9GCQ6"/>
<feature type="domain" description="Helicase ATP-binding" evidence="4">
    <location>
        <begin position="96"/>
        <end position="247"/>
    </location>
</feature>
<dbReference type="STRING" id="576118.SAMN05216216_11652"/>
<keyword evidence="7" id="KW-1185">Reference proteome</keyword>
<dbReference type="GO" id="GO:0006310">
    <property type="term" value="P:DNA recombination"/>
    <property type="evidence" value="ECO:0007669"/>
    <property type="project" value="TreeGrafter"/>
</dbReference>
<dbReference type="InterPro" id="IPR001650">
    <property type="entry name" value="Helicase_C-like"/>
</dbReference>
<dbReference type="PROSITE" id="PS51194">
    <property type="entry name" value="HELICASE_CTER"/>
    <property type="match status" value="1"/>
</dbReference>
<dbReference type="SMART" id="SM00490">
    <property type="entry name" value="HELICc"/>
    <property type="match status" value="1"/>
</dbReference>
<accession>A0A1G9GCQ6</accession>
<protein>
    <submittedName>
        <fullName evidence="6">Competence protein ComFA</fullName>
    </submittedName>
</protein>
<dbReference type="GO" id="GO:0006302">
    <property type="term" value="P:double-strand break repair"/>
    <property type="evidence" value="ECO:0007669"/>
    <property type="project" value="TreeGrafter"/>
</dbReference>
<dbReference type="OrthoDB" id="2077914at2"/>
<dbReference type="GO" id="GO:0016787">
    <property type="term" value="F:hydrolase activity"/>
    <property type="evidence" value="ECO:0007669"/>
    <property type="project" value="InterPro"/>
</dbReference>
<dbReference type="Proteomes" id="UP000199008">
    <property type="component" value="Unassembled WGS sequence"/>
</dbReference>
<dbReference type="RefSeq" id="WP_092986860.1">
    <property type="nucleotide sequence ID" value="NZ_FNFY01000016.1"/>
</dbReference>
<dbReference type="GO" id="GO:0043138">
    <property type="term" value="F:3'-5' DNA helicase activity"/>
    <property type="evidence" value="ECO:0007669"/>
    <property type="project" value="TreeGrafter"/>
</dbReference>
<dbReference type="CDD" id="cd18785">
    <property type="entry name" value="SF2_C"/>
    <property type="match status" value="1"/>
</dbReference>
<dbReference type="InterPro" id="IPR014001">
    <property type="entry name" value="Helicase_ATP-bd"/>
</dbReference>
<evidence type="ECO:0000313" key="6">
    <source>
        <dbReference type="EMBL" id="SDK98420.1"/>
    </source>
</evidence>
<dbReference type="Pfam" id="PF04851">
    <property type="entry name" value="ResIII"/>
    <property type="match status" value="1"/>
</dbReference>